<dbReference type="InterPro" id="IPR011989">
    <property type="entry name" value="ARM-like"/>
</dbReference>
<evidence type="ECO:0000313" key="2">
    <source>
        <dbReference type="EMBL" id="VAW68683.1"/>
    </source>
</evidence>
<evidence type="ECO:0000256" key="1">
    <source>
        <dbReference type="ARBA" id="ARBA00022737"/>
    </source>
</evidence>
<dbReference type="InterPro" id="IPR016024">
    <property type="entry name" value="ARM-type_fold"/>
</dbReference>
<dbReference type="SUPFAM" id="SSF48371">
    <property type="entry name" value="ARM repeat"/>
    <property type="match status" value="1"/>
</dbReference>
<name>A0A3B0XX06_9ZZZZ</name>
<dbReference type="Gene3D" id="1.25.10.10">
    <property type="entry name" value="Leucine-rich Repeat Variant"/>
    <property type="match status" value="1"/>
</dbReference>
<proteinExistence type="predicted"/>
<dbReference type="Pfam" id="PF02985">
    <property type="entry name" value="HEAT"/>
    <property type="match status" value="1"/>
</dbReference>
<dbReference type="AlphaFoldDB" id="A0A3B0XX06"/>
<sequence length="185" mass="20965">MDKNERLKMLVQSLGDRNPRHVGGIGGGYIEEGQWAARRIALEYGAESLPELLSKAKTCLVLPFDNPGLLRQLGFQDVEMALYWRDGVSSHYKEMLSESKLKFSFNDVKPYLQSDDKGHREAAAAFIAIAGRMMYDGVPYLIKMLGDSDSNVKETALKALCIIRGKGFMFGNQNARKWEKWWAKR</sequence>
<dbReference type="EMBL" id="UOFI01000136">
    <property type="protein sequence ID" value="VAW68683.1"/>
    <property type="molecule type" value="Genomic_DNA"/>
</dbReference>
<accession>A0A3B0XX06</accession>
<gene>
    <name evidence="2" type="ORF">MNBD_GAMMA09-1837</name>
</gene>
<reference evidence="2" key="1">
    <citation type="submission" date="2018-06" db="EMBL/GenBank/DDBJ databases">
        <authorList>
            <person name="Zhirakovskaya E."/>
        </authorList>
    </citation>
    <scope>NUCLEOTIDE SEQUENCE</scope>
</reference>
<organism evidence="2">
    <name type="scientific">hydrothermal vent metagenome</name>
    <dbReference type="NCBI Taxonomy" id="652676"/>
    <lineage>
        <taxon>unclassified sequences</taxon>
        <taxon>metagenomes</taxon>
        <taxon>ecological metagenomes</taxon>
    </lineage>
</organism>
<protein>
    <recommendedName>
        <fullName evidence="3">HEAT repeat domain-containing protein</fullName>
    </recommendedName>
</protein>
<keyword evidence="1" id="KW-0677">Repeat</keyword>
<dbReference type="InterPro" id="IPR000357">
    <property type="entry name" value="HEAT"/>
</dbReference>
<evidence type="ECO:0008006" key="3">
    <source>
        <dbReference type="Google" id="ProtNLM"/>
    </source>
</evidence>